<feature type="chain" id="PRO_5030556079" evidence="2">
    <location>
        <begin position="21"/>
        <end position="639"/>
    </location>
</feature>
<protein>
    <submittedName>
        <fullName evidence="3">Uncharacterized protein</fullName>
    </submittedName>
</protein>
<dbReference type="OrthoDB" id="7742789at2759"/>
<feature type="compositionally biased region" description="Acidic residues" evidence="1">
    <location>
        <begin position="144"/>
        <end position="184"/>
    </location>
</feature>
<evidence type="ECO:0000256" key="2">
    <source>
        <dbReference type="SAM" id="SignalP"/>
    </source>
</evidence>
<dbReference type="EMBL" id="LR899010">
    <property type="protein sequence ID" value="CAD7083070.1"/>
    <property type="molecule type" value="Genomic_DNA"/>
</dbReference>
<keyword evidence="4" id="KW-1185">Reference proteome</keyword>
<sequence length="639" mass="72795">MNLLILISLTTLFTCSQVTSNEIKPLNANLSKRHLEELSYSFAATDIGSKTGTRIKTITVIKNLASKKHKTLKIDPELHKHDDWGSAFRDNFDKFGKIPDIPDVFKKEQSGESEMNTSAEDEVMQEEPKVEVVEVAQPKEIPIYEEPEPELEAVTEPELESEPESTVPAEEEKEEEAVESSSEEPEVRSRVIQKLPADIELIDIGPISLKQAEQSAKSQALRFKSYHPEKEGLKEYRSYPSTSENPGQNYNRFYNGDGSKAQSIYTSYPNIKYTHIPYTPTTTAANPYIAPNKAPPPYSSSQNVPPNPYVAPNKKQSRYKFENKAIQKVATTPEPYLAPSIRKMYSTIRPVTLAEDPRPTAATLNNNQYQGQIEVIYLRISPATNHMSALTDKNDNATEIPLIDFEAKIDSHTLKIDSPKHQKKSKTFEVPHKKTTPFVHIEECVPLLIEDIPNIAFPLGSKTNKSVFGVPFRRIMIYGHLIPLKFKCNNNERIYSIDDGTGSITVHHQYTKERTELARKIDGLNSQVMHVKKNGYLQLGQEYADPKGKECQEIVDCMEILLRRIKKQIYLPNEYYRRGSKVSVVGNPYRARNGDIEIWAYEITEDIDQDRSKEICFKRNLARMYQNVYKTNEATSRDK</sequence>
<proteinExistence type="predicted"/>
<accession>A0A7R8YSX2</accession>
<feature type="signal peptide" evidence="2">
    <location>
        <begin position="1"/>
        <end position="20"/>
    </location>
</feature>
<feature type="region of interest" description="Disordered" evidence="1">
    <location>
        <begin position="108"/>
        <end position="128"/>
    </location>
</feature>
<dbReference type="Gene3D" id="2.40.50.140">
    <property type="entry name" value="Nucleic acid-binding proteins"/>
    <property type="match status" value="1"/>
</dbReference>
<reference evidence="3 4" key="1">
    <citation type="submission" date="2020-11" db="EMBL/GenBank/DDBJ databases">
        <authorList>
            <person name="Wallbank WR R."/>
            <person name="Pardo Diaz C."/>
            <person name="Kozak K."/>
            <person name="Martin S."/>
            <person name="Jiggins C."/>
            <person name="Moest M."/>
            <person name="Warren A I."/>
            <person name="Generalovic N T."/>
            <person name="Byers J.R.P. K."/>
            <person name="Montejo-Kovacevich G."/>
            <person name="Yen C E."/>
        </authorList>
    </citation>
    <scope>NUCLEOTIDE SEQUENCE [LARGE SCALE GENOMIC DNA]</scope>
</reference>
<dbReference type="InParanoid" id="A0A7R8YSX2"/>
<dbReference type="Proteomes" id="UP000594454">
    <property type="component" value="Chromosome 2"/>
</dbReference>
<feature type="region of interest" description="Disordered" evidence="1">
    <location>
        <begin position="144"/>
        <end position="188"/>
    </location>
</feature>
<dbReference type="AlphaFoldDB" id="A0A7R8YSX2"/>
<name>A0A7R8YSX2_HERIL</name>
<gene>
    <name evidence="3" type="ORF">HERILL_LOCUS6054</name>
</gene>
<evidence type="ECO:0000313" key="3">
    <source>
        <dbReference type="EMBL" id="CAD7083070.1"/>
    </source>
</evidence>
<dbReference type="InterPro" id="IPR012340">
    <property type="entry name" value="NA-bd_OB-fold"/>
</dbReference>
<evidence type="ECO:0000313" key="4">
    <source>
        <dbReference type="Proteomes" id="UP000594454"/>
    </source>
</evidence>
<keyword evidence="2" id="KW-0732">Signal</keyword>
<organism evidence="3 4">
    <name type="scientific">Hermetia illucens</name>
    <name type="common">Black soldier fly</name>
    <dbReference type="NCBI Taxonomy" id="343691"/>
    <lineage>
        <taxon>Eukaryota</taxon>
        <taxon>Metazoa</taxon>
        <taxon>Ecdysozoa</taxon>
        <taxon>Arthropoda</taxon>
        <taxon>Hexapoda</taxon>
        <taxon>Insecta</taxon>
        <taxon>Pterygota</taxon>
        <taxon>Neoptera</taxon>
        <taxon>Endopterygota</taxon>
        <taxon>Diptera</taxon>
        <taxon>Brachycera</taxon>
        <taxon>Stratiomyomorpha</taxon>
        <taxon>Stratiomyidae</taxon>
        <taxon>Hermetiinae</taxon>
        <taxon>Hermetia</taxon>
    </lineage>
</organism>
<evidence type="ECO:0000256" key="1">
    <source>
        <dbReference type="SAM" id="MobiDB-lite"/>
    </source>
</evidence>